<protein>
    <submittedName>
        <fullName evidence="3">Uncharacterized protein</fullName>
    </submittedName>
</protein>
<feature type="transmembrane region" description="Helical" evidence="2">
    <location>
        <begin position="85"/>
        <end position="108"/>
    </location>
</feature>
<organism evidence="3 4">
    <name type="scientific">Penicillium rubens (strain ATCC 28089 / DSM 1075 / NRRL 1951 / Wisconsin 54-1255)</name>
    <name type="common">Penicillium chrysogenum</name>
    <dbReference type="NCBI Taxonomy" id="500485"/>
    <lineage>
        <taxon>Eukaryota</taxon>
        <taxon>Fungi</taxon>
        <taxon>Dikarya</taxon>
        <taxon>Ascomycota</taxon>
        <taxon>Pezizomycotina</taxon>
        <taxon>Eurotiomycetes</taxon>
        <taxon>Eurotiomycetidae</taxon>
        <taxon>Eurotiales</taxon>
        <taxon>Aspergillaceae</taxon>
        <taxon>Penicillium</taxon>
        <taxon>Penicillium chrysogenum species complex</taxon>
    </lineage>
</organism>
<dbReference type="Proteomes" id="UP000000724">
    <property type="component" value="Contig Pc00c20"/>
</dbReference>
<keyword evidence="4" id="KW-1185">Reference proteome</keyword>
<keyword evidence="2" id="KW-0472">Membrane</keyword>
<keyword evidence="2" id="KW-0812">Transmembrane</keyword>
<sequence length="288" mass="32788">MRLKHHKRHHKRHSTRIQKATKGRYGNYTEYSSQSWRICSERRSVPGRSPLWGLPWHGKMKGNGSSCILSHKLVRIHSITVSCMFVAKCVTLIWEIIGFILICCHGAWSKIDINSGFILLEPANNDQKRWKPGCLVISTQFMVYKGLSCEITTPGCHTLGLHNQHITSLLPRTSLHMRTCFYQSFQRPSQTHPNHYTQQVYAPMAKTSGSANETSISSHDAHATNPSSINITVGIQTASLPREIPRYEPINQSYLRRTIPANMKENYQAHLQPDPSFSELEIAVLWSN</sequence>
<reference evidence="3 4" key="1">
    <citation type="journal article" date="2008" name="Nat. Biotechnol.">
        <title>Genome sequencing and analysis of the filamentous fungus Penicillium chrysogenum.</title>
        <authorList>
            <person name="van den Berg M.A."/>
            <person name="Albang R."/>
            <person name="Albermann K."/>
            <person name="Badger J.H."/>
            <person name="Daran J.-M."/>
            <person name="Driessen A.J.M."/>
            <person name="Garcia-Estrada C."/>
            <person name="Fedorova N.D."/>
            <person name="Harris D.M."/>
            <person name="Heijne W.H.M."/>
            <person name="Joardar V.S."/>
            <person name="Kiel J.A.K.W."/>
            <person name="Kovalchuk A."/>
            <person name="Martin J.F."/>
            <person name="Nierman W.C."/>
            <person name="Nijland J.G."/>
            <person name="Pronk J.T."/>
            <person name="Roubos J.A."/>
            <person name="van der Klei I.J."/>
            <person name="van Peij N.N.M.E."/>
            <person name="Veenhuis M."/>
            <person name="von Doehren H."/>
            <person name="Wagner C."/>
            <person name="Wortman J.R."/>
            <person name="Bovenberg R.A.L."/>
        </authorList>
    </citation>
    <scope>NUCLEOTIDE SEQUENCE [LARGE SCALE GENOMIC DNA]</scope>
    <source>
        <strain evidence="4">ATCC 28089 / DSM 1075 / NRRL 1951 / Wisconsin 54-1255</strain>
    </source>
</reference>
<name>B6HFT6_PENRW</name>
<dbReference type="GeneID" id="8317112"/>
<dbReference type="OMA" id="WRICSER"/>
<proteinExistence type="predicted"/>
<accession>B6HFT6</accession>
<dbReference type="AlphaFoldDB" id="B6HFT6"/>
<dbReference type="HOGENOM" id="CLU_966761_0_0_1"/>
<evidence type="ECO:0000256" key="1">
    <source>
        <dbReference type="SAM" id="MobiDB-lite"/>
    </source>
</evidence>
<evidence type="ECO:0000313" key="4">
    <source>
        <dbReference type="Proteomes" id="UP000000724"/>
    </source>
</evidence>
<feature type="region of interest" description="Disordered" evidence="1">
    <location>
        <begin position="207"/>
        <end position="227"/>
    </location>
</feature>
<keyword evidence="2" id="KW-1133">Transmembrane helix</keyword>
<evidence type="ECO:0000313" key="3">
    <source>
        <dbReference type="EMBL" id="CAP86370.1"/>
    </source>
</evidence>
<evidence type="ECO:0000256" key="2">
    <source>
        <dbReference type="SAM" id="Phobius"/>
    </source>
</evidence>
<dbReference type="KEGG" id="pcs:N7525_009433"/>
<gene>
    <name evidence="3" type="ORF">Pc20g10410</name>
    <name evidence="3" type="ORF">PCH_Pc20g10410</name>
</gene>
<dbReference type="EMBL" id="AM920435">
    <property type="protein sequence ID" value="CAP86370.1"/>
    <property type="molecule type" value="Genomic_DNA"/>
</dbReference>
<dbReference type="VEuPathDB" id="FungiDB:PCH_Pc20g10410"/>